<reference evidence="3" key="1">
    <citation type="submission" date="2020-06" db="EMBL/GenBank/DDBJ databases">
        <authorList>
            <consortium name="Plant Systems Biology data submission"/>
        </authorList>
    </citation>
    <scope>NUCLEOTIDE SEQUENCE</scope>
    <source>
        <strain evidence="3">D6</strain>
    </source>
</reference>
<dbReference type="InterPro" id="IPR051064">
    <property type="entry name" value="SEC14/CRAL-TRIO_domain"/>
</dbReference>
<keyword evidence="4" id="KW-1185">Reference proteome</keyword>
<comment type="caution">
    <text evidence="3">The sequence shown here is derived from an EMBL/GenBank/DDBJ whole genome shotgun (WGS) entry which is preliminary data.</text>
</comment>
<evidence type="ECO:0000313" key="3">
    <source>
        <dbReference type="EMBL" id="CAB9508025.1"/>
    </source>
</evidence>
<feature type="domain" description="CRAL-TRIO" evidence="2">
    <location>
        <begin position="116"/>
        <end position="306"/>
    </location>
</feature>
<dbReference type="GO" id="GO:0005737">
    <property type="term" value="C:cytoplasm"/>
    <property type="evidence" value="ECO:0007669"/>
    <property type="project" value="TreeGrafter"/>
</dbReference>
<name>A0A9N8DWQ6_9STRA</name>
<accession>A0A9N8DWQ6</accession>
<dbReference type="CDD" id="cd00170">
    <property type="entry name" value="SEC14"/>
    <property type="match status" value="1"/>
</dbReference>
<dbReference type="SUPFAM" id="SSF52087">
    <property type="entry name" value="CRAL/TRIO domain"/>
    <property type="match status" value="1"/>
</dbReference>
<dbReference type="PANTHER" id="PTHR23324">
    <property type="entry name" value="SEC14 RELATED PROTEIN"/>
    <property type="match status" value="1"/>
</dbReference>
<dbReference type="Pfam" id="PF00650">
    <property type="entry name" value="CRAL_TRIO"/>
    <property type="match status" value="1"/>
</dbReference>
<dbReference type="PROSITE" id="PS50191">
    <property type="entry name" value="CRAL_TRIO"/>
    <property type="match status" value="1"/>
</dbReference>
<evidence type="ECO:0000256" key="1">
    <source>
        <dbReference type="SAM" id="MobiDB-lite"/>
    </source>
</evidence>
<sequence>MAPFSGNSGRSSSLETEEEQPSSKKQITNAEDQDLLWSQANVTAVAELWELSEDEVDSLKKLQALLQDIDHWKNDPYEVVRYLREYGNVKKAETMFRKMVHWRVENDVDSFLDTYTPPILFRYLPVFLCQGLDRDGRPIYVERFGVGDQYGLVLAYGGIEPMAQYTQFVRELTTTRRRTPTGRFCWQRDYYEPLMGGKKRLTQFTAIMDMQDLNHRNLRGGLLGLLQRMARISQDCYAGVAKRVIILRAPAIFEWGWNSVVKHFFDEHIRKMITFTSAEDYLQVMDKYIDLEVLPDCLAPGIGKGKAMPGFFETVRLEGGLIPTEKEANKVHDTTRDHLEPLQEIFIPGRPQHPRNNHHTTASSSSSRVRVGSLLKGTWEVSSTATDDTDATDASIRSTSTEVTVYSGY</sequence>
<evidence type="ECO:0000259" key="2">
    <source>
        <dbReference type="PROSITE" id="PS50191"/>
    </source>
</evidence>
<proteinExistence type="predicted"/>
<protein>
    <submittedName>
        <fullName evidence="3">SEC14-like protein 5</fullName>
    </submittedName>
</protein>
<dbReference type="SUPFAM" id="SSF46938">
    <property type="entry name" value="CRAL/TRIO N-terminal domain"/>
    <property type="match status" value="1"/>
</dbReference>
<dbReference type="InterPro" id="IPR001251">
    <property type="entry name" value="CRAL-TRIO_dom"/>
</dbReference>
<gene>
    <name evidence="3" type="ORF">SEMRO_330_G118890.1</name>
</gene>
<dbReference type="InterPro" id="IPR036273">
    <property type="entry name" value="CRAL/TRIO_N_dom_sf"/>
</dbReference>
<evidence type="ECO:0000313" key="4">
    <source>
        <dbReference type="Proteomes" id="UP001153069"/>
    </source>
</evidence>
<dbReference type="OrthoDB" id="1434354at2759"/>
<dbReference type="SMART" id="SM00516">
    <property type="entry name" value="SEC14"/>
    <property type="match status" value="1"/>
</dbReference>
<feature type="region of interest" description="Disordered" evidence="1">
    <location>
        <begin position="347"/>
        <end position="370"/>
    </location>
</feature>
<dbReference type="Gene3D" id="3.40.525.10">
    <property type="entry name" value="CRAL-TRIO lipid binding domain"/>
    <property type="match status" value="1"/>
</dbReference>
<dbReference type="InterPro" id="IPR036865">
    <property type="entry name" value="CRAL-TRIO_dom_sf"/>
</dbReference>
<dbReference type="PANTHER" id="PTHR23324:SF83">
    <property type="entry name" value="SEC14-LIKE PROTEIN 2"/>
    <property type="match status" value="1"/>
</dbReference>
<dbReference type="Proteomes" id="UP001153069">
    <property type="component" value="Unassembled WGS sequence"/>
</dbReference>
<dbReference type="EMBL" id="CAICTM010000329">
    <property type="protein sequence ID" value="CAB9508025.1"/>
    <property type="molecule type" value="Genomic_DNA"/>
</dbReference>
<feature type="compositionally biased region" description="Polar residues" evidence="1">
    <location>
        <begin position="1"/>
        <end position="14"/>
    </location>
</feature>
<feature type="region of interest" description="Disordered" evidence="1">
    <location>
        <begin position="1"/>
        <end position="31"/>
    </location>
</feature>
<organism evidence="3 4">
    <name type="scientific">Seminavis robusta</name>
    <dbReference type="NCBI Taxonomy" id="568900"/>
    <lineage>
        <taxon>Eukaryota</taxon>
        <taxon>Sar</taxon>
        <taxon>Stramenopiles</taxon>
        <taxon>Ochrophyta</taxon>
        <taxon>Bacillariophyta</taxon>
        <taxon>Bacillariophyceae</taxon>
        <taxon>Bacillariophycidae</taxon>
        <taxon>Naviculales</taxon>
        <taxon>Naviculaceae</taxon>
        <taxon>Seminavis</taxon>
    </lineage>
</organism>
<dbReference type="AlphaFoldDB" id="A0A9N8DWQ6"/>